<evidence type="ECO:0000259" key="1">
    <source>
        <dbReference type="Pfam" id="PF14214"/>
    </source>
</evidence>
<dbReference type="AlphaFoldDB" id="A0A8X6RD92"/>
<dbReference type="Proteomes" id="UP000887159">
    <property type="component" value="Unassembled WGS sequence"/>
</dbReference>
<reference evidence="2" key="1">
    <citation type="submission" date="2020-08" db="EMBL/GenBank/DDBJ databases">
        <title>Multicomponent nature underlies the extraordinary mechanical properties of spider dragline silk.</title>
        <authorList>
            <person name="Kono N."/>
            <person name="Nakamura H."/>
            <person name="Mori M."/>
            <person name="Yoshida Y."/>
            <person name="Ohtoshi R."/>
            <person name="Malay A.D."/>
            <person name="Moran D.A.P."/>
            <person name="Tomita M."/>
            <person name="Numata K."/>
            <person name="Arakawa K."/>
        </authorList>
    </citation>
    <scope>NUCLEOTIDE SEQUENCE</scope>
</reference>
<name>A0A8X6RD92_TRICX</name>
<gene>
    <name evidence="2" type="primary">EVAR_89685_1</name>
    <name evidence="2" type="ORF">TNCV_139851</name>
</gene>
<dbReference type="EMBL" id="BMAU01021171">
    <property type="protein sequence ID" value="GFX93041.1"/>
    <property type="molecule type" value="Genomic_DNA"/>
</dbReference>
<proteinExistence type="predicted"/>
<feature type="domain" description="Helitron helicase-like" evidence="1">
    <location>
        <begin position="1"/>
        <end position="63"/>
    </location>
</feature>
<protein>
    <submittedName>
        <fullName evidence="2">Helitron_like_N domain-containing protein</fullName>
    </submittedName>
</protein>
<keyword evidence="3" id="KW-1185">Reference proteome</keyword>
<accession>A0A8X6RD92</accession>
<organism evidence="2 3">
    <name type="scientific">Trichonephila clavipes</name>
    <name type="common">Golden silk orbweaver</name>
    <name type="synonym">Nephila clavipes</name>
    <dbReference type="NCBI Taxonomy" id="2585209"/>
    <lineage>
        <taxon>Eukaryota</taxon>
        <taxon>Metazoa</taxon>
        <taxon>Ecdysozoa</taxon>
        <taxon>Arthropoda</taxon>
        <taxon>Chelicerata</taxon>
        <taxon>Arachnida</taxon>
        <taxon>Araneae</taxon>
        <taxon>Araneomorphae</taxon>
        <taxon>Entelegynae</taxon>
        <taxon>Araneoidea</taxon>
        <taxon>Nephilidae</taxon>
        <taxon>Trichonephila</taxon>
    </lineage>
</organism>
<sequence>MTCNPAWPEITRSLIPDQNSTDRHDLTARVFKVKLQKLDALLTKGKIFDKMDCFMYLIEWQKKRDEKRESEIRFQKLSSICRILPKLGGMASQSSPHSL</sequence>
<dbReference type="InterPro" id="IPR025476">
    <property type="entry name" value="Helitron_helicase-like"/>
</dbReference>
<evidence type="ECO:0000313" key="2">
    <source>
        <dbReference type="EMBL" id="GFX93041.1"/>
    </source>
</evidence>
<evidence type="ECO:0000313" key="3">
    <source>
        <dbReference type="Proteomes" id="UP000887159"/>
    </source>
</evidence>
<dbReference type="Pfam" id="PF14214">
    <property type="entry name" value="Helitron_like_N"/>
    <property type="match status" value="1"/>
</dbReference>
<comment type="caution">
    <text evidence="2">The sequence shown here is derived from an EMBL/GenBank/DDBJ whole genome shotgun (WGS) entry which is preliminary data.</text>
</comment>